<protein>
    <submittedName>
        <fullName evidence="7">D-cysteine desulfhydrase family protein</fullName>
    </submittedName>
</protein>
<feature type="domain" description="Tryptophan synthase beta chain-like PALP" evidence="6">
    <location>
        <begin position="11"/>
        <end position="315"/>
    </location>
</feature>
<dbReference type="InterPro" id="IPR027278">
    <property type="entry name" value="ACCD_DCysDesulf"/>
</dbReference>
<comment type="caution">
    <text evidence="7">The sequence shown here is derived from an EMBL/GenBank/DDBJ whole genome shotgun (WGS) entry which is preliminary data.</text>
</comment>
<name>A0A8J7SA76_9BACT</name>
<evidence type="ECO:0000313" key="8">
    <source>
        <dbReference type="Proteomes" id="UP000673975"/>
    </source>
</evidence>
<comment type="similarity">
    <text evidence="2">Belongs to the ACC deaminase/D-cysteine desulfhydrase family.</text>
</comment>
<keyword evidence="8" id="KW-1185">Reference proteome</keyword>
<feature type="modified residue" description="N6-(pyridoxal phosphate)lysine" evidence="5">
    <location>
        <position position="49"/>
    </location>
</feature>
<comment type="cofactor">
    <cofactor evidence="1">
        <name>pyridoxal 5'-phosphate</name>
        <dbReference type="ChEBI" id="CHEBI:597326"/>
    </cofactor>
</comment>
<dbReference type="GO" id="GO:0019148">
    <property type="term" value="F:D-cysteine desulfhydrase activity"/>
    <property type="evidence" value="ECO:0007669"/>
    <property type="project" value="TreeGrafter"/>
</dbReference>
<evidence type="ECO:0000256" key="4">
    <source>
        <dbReference type="PIRSR" id="PIRSR006278-1"/>
    </source>
</evidence>
<evidence type="ECO:0000256" key="3">
    <source>
        <dbReference type="ARBA" id="ARBA00022898"/>
    </source>
</evidence>
<reference evidence="7" key="1">
    <citation type="submission" date="2021-02" db="EMBL/GenBank/DDBJ databases">
        <title>Natronogracilivirga saccharolytica gen. nov. sp. nov. a new anaerobic, haloalkiliphilic carbohydrate-fermenting bacterium from soda lake and proposing of Cyclonatronumiaceae fam. nov. in the phylum Balneolaeota.</title>
        <authorList>
            <person name="Zhilina T.N."/>
            <person name="Sorokin D.Y."/>
            <person name="Zavarzina D.G."/>
            <person name="Toshchakov S.V."/>
            <person name="Kublanov I.V."/>
        </authorList>
    </citation>
    <scope>NUCLEOTIDE SEQUENCE</scope>
    <source>
        <strain evidence="7">Z-1702</strain>
    </source>
</reference>
<evidence type="ECO:0000313" key="7">
    <source>
        <dbReference type="EMBL" id="MBP3192881.1"/>
    </source>
</evidence>
<evidence type="ECO:0000256" key="1">
    <source>
        <dbReference type="ARBA" id="ARBA00001933"/>
    </source>
</evidence>
<evidence type="ECO:0000259" key="6">
    <source>
        <dbReference type="Pfam" id="PF00291"/>
    </source>
</evidence>
<dbReference type="Gene3D" id="3.40.50.1100">
    <property type="match status" value="2"/>
</dbReference>
<keyword evidence="3 5" id="KW-0663">Pyridoxal phosphate</keyword>
<dbReference type="PANTHER" id="PTHR43780:SF2">
    <property type="entry name" value="1-AMINOCYCLOPROPANE-1-CARBOXYLATE DEAMINASE-RELATED"/>
    <property type="match status" value="1"/>
</dbReference>
<sequence>MAHHSLPRKMLGHFPTPVTELDRLSRYLDGPRLLMKRDDLTGLAMGGNKTRKLEFLMADALSGNYDVVVTAGAIQSNHCRQTAAAAAVCGLDCHLVLGGSKPSQAAGNYLLDQLLGAQIHFSGDFRKGETVPEVVEELKYGGYKPYVIPYGGSNELGAAAFSEALKELDTQLADVDAHVDHIIFASSSGATQAGLIVGKKVLGRDFEITGVEIDKNGSDDRTFSERVLELTEQTAEFLGVQGGFSGSDVVSRSDYLGSGYGVVGDPERQAIALTARHEGILLDPVYSGRAMSGLIDMITRGQFTRDETVLFWHTGGTPALFAYADELLS</sequence>
<organism evidence="7 8">
    <name type="scientific">Natronogracilivirga saccharolytica</name>
    <dbReference type="NCBI Taxonomy" id="2812953"/>
    <lineage>
        <taxon>Bacteria</taxon>
        <taxon>Pseudomonadati</taxon>
        <taxon>Balneolota</taxon>
        <taxon>Balneolia</taxon>
        <taxon>Balneolales</taxon>
        <taxon>Cyclonatronaceae</taxon>
        <taxon>Natronogracilivirga</taxon>
    </lineage>
</organism>
<dbReference type="PANTHER" id="PTHR43780">
    <property type="entry name" value="1-AMINOCYCLOPROPANE-1-CARBOXYLATE DEAMINASE-RELATED"/>
    <property type="match status" value="1"/>
</dbReference>
<dbReference type="EMBL" id="JAFIDN010000006">
    <property type="protein sequence ID" value="MBP3192881.1"/>
    <property type="molecule type" value="Genomic_DNA"/>
</dbReference>
<dbReference type="PIRSF" id="PIRSF006278">
    <property type="entry name" value="ACCD_DCysDesulf"/>
    <property type="match status" value="1"/>
</dbReference>
<proteinExistence type="inferred from homology"/>
<feature type="active site" description="Nucleophile" evidence="4">
    <location>
        <position position="76"/>
    </location>
</feature>
<dbReference type="AlphaFoldDB" id="A0A8J7SA76"/>
<evidence type="ECO:0000256" key="5">
    <source>
        <dbReference type="PIRSR" id="PIRSR006278-2"/>
    </source>
</evidence>
<accession>A0A8J7SA76</accession>
<dbReference type="InterPro" id="IPR001926">
    <property type="entry name" value="TrpB-like_PALP"/>
</dbReference>
<dbReference type="Proteomes" id="UP000673975">
    <property type="component" value="Unassembled WGS sequence"/>
</dbReference>
<gene>
    <name evidence="7" type="ORF">NATSA_09425</name>
</gene>
<dbReference type="SUPFAM" id="SSF53686">
    <property type="entry name" value="Tryptophan synthase beta subunit-like PLP-dependent enzymes"/>
    <property type="match status" value="1"/>
</dbReference>
<dbReference type="Pfam" id="PF00291">
    <property type="entry name" value="PALP"/>
    <property type="match status" value="1"/>
</dbReference>
<dbReference type="RefSeq" id="WP_210512001.1">
    <property type="nucleotide sequence ID" value="NZ_JAFIDN010000006.1"/>
</dbReference>
<dbReference type="InterPro" id="IPR036052">
    <property type="entry name" value="TrpB-like_PALP_sf"/>
</dbReference>
<evidence type="ECO:0000256" key="2">
    <source>
        <dbReference type="ARBA" id="ARBA00008639"/>
    </source>
</evidence>